<dbReference type="Proteomes" id="UP000504610">
    <property type="component" value="Unplaced"/>
</dbReference>
<dbReference type="InterPro" id="IPR007749">
    <property type="entry name" value="DUF677"/>
</dbReference>
<sequence length="182" mass="20257">MGDPFGDEYKNQMESVRADQLILLGKFHELAVKLDSKKKIFKKKRRWVTILYATAAMSFLAAEICICIVIPPLGLYTAVAAATGVNYVIGTVGVLVNVVLKNREKDLDRQKEVVDIMKDSTDVNIQMTNTVHSLVEKLTVSLSSILFSVEHAVVEREEVAVKNLMEAIRDEVDTFATAVKEV</sequence>
<evidence type="ECO:0000256" key="3">
    <source>
        <dbReference type="ARBA" id="ARBA00022692"/>
    </source>
</evidence>
<dbReference type="GeneID" id="130505253"/>
<dbReference type="Pfam" id="PF05055">
    <property type="entry name" value="DUF677"/>
    <property type="match status" value="1"/>
</dbReference>
<reference evidence="8" key="1">
    <citation type="submission" date="2025-08" db="UniProtKB">
        <authorList>
            <consortium name="RefSeq"/>
        </authorList>
    </citation>
    <scope>IDENTIFICATION</scope>
    <source>
        <tissue evidence="8">Leaf</tissue>
    </source>
</reference>
<dbReference type="RefSeq" id="XP_056855836.1">
    <property type="nucleotide sequence ID" value="XM_056999856.1"/>
</dbReference>
<evidence type="ECO:0000256" key="6">
    <source>
        <dbReference type="SAM" id="Phobius"/>
    </source>
</evidence>
<feature type="transmembrane region" description="Helical" evidence="6">
    <location>
        <begin position="77"/>
        <end position="100"/>
    </location>
</feature>
<evidence type="ECO:0000313" key="8">
    <source>
        <dbReference type="RefSeq" id="XP_056855836.1"/>
    </source>
</evidence>
<dbReference type="OrthoDB" id="1103452at2759"/>
<evidence type="ECO:0000256" key="2">
    <source>
        <dbReference type="ARBA" id="ARBA00009074"/>
    </source>
</evidence>
<comment type="similarity">
    <text evidence="2">Belongs to the UPF0496 family.</text>
</comment>
<proteinExistence type="inferred from homology"/>
<evidence type="ECO:0000256" key="4">
    <source>
        <dbReference type="ARBA" id="ARBA00022989"/>
    </source>
</evidence>
<comment type="subcellular location">
    <subcellularLocation>
        <location evidence="1">Membrane</location>
    </subcellularLocation>
</comment>
<keyword evidence="3 6" id="KW-0812">Transmembrane</keyword>
<dbReference type="GO" id="GO:0016020">
    <property type="term" value="C:membrane"/>
    <property type="evidence" value="ECO:0007669"/>
    <property type="project" value="UniProtKB-SubCell"/>
</dbReference>
<dbReference type="PANTHER" id="PTHR31113">
    <property type="entry name" value="UPF0496 PROTEIN 3-RELATED"/>
    <property type="match status" value="1"/>
</dbReference>
<evidence type="ECO:0000256" key="5">
    <source>
        <dbReference type="ARBA" id="ARBA00023136"/>
    </source>
</evidence>
<feature type="non-terminal residue" evidence="8">
    <location>
        <position position="182"/>
    </location>
</feature>
<keyword evidence="7" id="KW-1185">Reference proteome</keyword>
<keyword evidence="4 6" id="KW-1133">Transmembrane helix</keyword>
<evidence type="ECO:0000256" key="1">
    <source>
        <dbReference type="ARBA" id="ARBA00004370"/>
    </source>
</evidence>
<dbReference type="PANTHER" id="PTHR31113:SF30">
    <property type="entry name" value="(RAPE) HYPOTHETICAL PROTEIN"/>
    <property type="match status" value="1"/>
</dbReference>
<accession>A0A9W3CWE7</accession>
<gene>
    <name evidence="8" type="primary">LOC130505253</name>
</gene>
<organism evidence="7 8">
    <name type="scientific">Raphanus sativus</name>
    <name type="common">Radish</name>
    <name type="synonym">Raphanus raphanistrum var. sativus</name>
    <dbReference type="NCBI Taxonomy" id="3726"/>
    <lineage>
        <taxon>Eukaryota</taxon>
        <taxon>Viridiplantae</taxon>
        <taxon>Streptophyta</taxon>
        <taxon>Embryophyta</taxon>
        <taxon>Tracheophyta</taxon>
        <taxon>Spermatophyta</taxon>
        <taxon>Magnoliopsida</taxon>
        <taxon>eudicotyledons</taxon>
        <taxon>Gunneridae</taxon>
        <taxon>Pentapetalae</taxon>
        <taxon>rosids</taxon>
        <taxon>malvids</taxon>
        <taxon>Brassicales</taxon>
        <taxon>Brassicaceae</taxon>
        <taxon>Brassiceae</taxon>
        <taxon>Raphanus</taxon>
    </lineage>
</organism>
<name>A0A9W3CWE7_RAPSA</name>
<feature type="transmembrane region" description="Helical" evidence="6">
    <location>
        <begin position="47"/>
        <end position="71"/>
    </location>
</feature>
<keyword evidence="5 6" id="KW-0472">Membrane</keyword>
<protein>
    <submittedName>
        <fullName evidence="8">Uncharacterized protein LOC130505253</fullName>
    </submittedName>
</protein>
<dbReference type="KEGG" id="rsz:130505253"/>
<dbReference type="AlphaFoldDB" id="A0A9W3CWE7"/>
<evidence type="ECO:0000313" key="7">
    <source>
        <dbReference type="Proteomes" id="UP000504610"/>
    </source>
</evidence>